<accession>A0A644VAM1</accession>
<reference evidence="1" key="1">
    <citation type="submission" date="2019-08" db="EMBL/GenBank/DDBJ databases">
        <authorList>
            <person name="Kucharzyk K."/>
            <person name="Murdoch R.W."/>
            <person name="Higgins S."/>
            <person name="Loffler F."/>
        </authorList>
    </citation>
    <scope>NUCLEOTIDE SEQUENCE</scope>
</reference>
<sequence length="459" mass="53683">MKLAEVRGGNNMSEENAKKIFEQYNRTSDIVRCPNGRAVTRKLLDSYARAAVNLYGIISREDFVDIFNKQNIDQTTDEEIYILLLPLVLKDGWYCFYKEYIVHYLFFDNFDHADYLLKHQADKPRYIPEKDEFLKYVIEDYADNDHWWNVRRFMWDVFGYSKNTSEGYEEVRSYITYGDGIRELGSILDSHNLIFDGEKQLQEFINLIMIAKNNTRIWENNGYTPSELHEIISKRNENIVKFPTLQRPQVGRNDPCPCGSGKKYKKCCAMVDDTKSAQLNSDECRLFYETWYGIMGFVNERMGVIKAKIKPEYPNAVNDMMVHKVREVLWKKPELIDEYINETELPQEKIDILKLWRTKHKKGMLFILEYRPEYAVVLASDEQGEDRLYGIKGISNSVANTLRRGLPTQIETVLLPFKGKIIYDSFISSMTIGFGEGAKAAFREMHDKAIRYGIITSLE</sequence>
<organism evidence="1">
    <name type="scientific">bioreactor metagenome</name>
    <dbReference type="NCBI Taxonomy" id="1076179"/>
    <lineage>
        <taxon>unclassified sequences</taxon>
        <taxon>metagenomes</taxon>
        <taxon>ecological metagenomes</taxon>
    </lineage>
</organism>
<dbReference type="InterPro" id="IPR004027">
    <property type="entry name" value="SEC_C_motif"/>
</dbReference>
<dbReference type="PANTHER" id="PTHR33747:SF1">
    <property type="entry name" value="ADENYLATE CYCLASE-ASSOCIATED CAP C-TERMINAL DOMAIN-CONTAINING PROTEIN"/>
    <property type="match status" value="1"/>
</dbReference>
<dbReference type="SUPFAM" id="SSF103642">
    <property type="entry name" value="Sec-C motif"/>
    <property type="match status" value="1"/>
</dbReference>
<dbReference type="AlphaFoldDB" id="A0A644VAM1"/>
<protein>
    <recommendedName>
        <fullName evidence="2">Protein translocase subunit SecA</fullName>
    </recommendedName>
</protein>
<evidence type="ECO:0000313" key="1">
    <source>
        <dbReference type="EMBL" id="MPL87803.1"/>
    </source>
</evidence>
<dbReference type="Pfam" id="PF02810">
    <property type="entry name" value="SEC-C"/>
    <property type="match status" value="1"/>
</dbReference>
<evidence type="ECO:0008006" key="2">
    <source>
        <dbReference type="Google" id="ProtNLM"/>
    </source>
</evidence>
<dbReference type="Gene3D" id="3.10.450.50">
    <property type="match status" value="1"/>
</dbReference>
<name>A0A644VAM1_9ZZZZ</name>
<dbReference type="EMBL" id="VSSQ01000245">
    <property type="protein sequence ID" value="MPL87803.1"/>
    <property type="molecule type" value="Genomic_DNA"/>
</dbReference>
<gene>
    <name evidence="1" type="ORF">SDC9_33813</name>
</gene>
<proteinExistence type="predicted"/>
<dbReference type="PANTHER" id="PTHR33747">
    <property type="entry name" value="UPF0225 PROTEIN SCO1677"/>
    <property type="match status" value="1"/>
</dbReference>
<comment type="caution">
    <text evidence="1">The sequence shown here is derived from an EMBL/GenBank/DDBJ whole genome shotgun (WGS) entry which is preliminary data.</text>
</comment>